<dbReference type="CDD" id="cd03807">
    <property type="entry name" value="GT4_WbnK-like"/>
    <property type="match status" value="1"/>
</dbReference>
<dbReference type="GO" id="GO:0016757">
    <property type="term" value="F:glycosyltransferase activity"/>
    <property type="evidence" value="ECO:0007669"/>
    <property type="project" value="UniProtKB-KW"/>
</dbReference>
<keyword evidence="3" id="KW-0328">Glycosyltransferase</keyword>
<reference evidence="3 4" key="1">
    <citation type="submission" date="2019-02" db="EMBL/GenBank/DDBJ databases">
        <title>Deep-cultivation of Planctomycetes and their phenomic and genomic characterization uncovers novel biology.</title>
        <authorList>
            <person name="Wiegand S."/>
            <person name="Jogler M."/>
            <person name="Boedeker C."/>
            <person name="Pinto D."/>
            <person name="Vollmers J."/>
            <person name="Rivas-Marin E."/>
            <person name="Kohn T."/>
            <person name="Peeters S.H."/>
            <person name="Heuer A."/>
            <person name="Rast P."/>
            <person name="Oberbeckmann S."/>
            <person name="Bunk B."/>
            <person name="Jeske O."/>
            <person name="Meyerdierks A."/>
            <person name="Storesund J.E."/>
            <person name="Kallscheuer N."/>
            <person name="Luecker S."/>
            <person name="Lage O.M."/>
            <person name="Pohl T."/>
            <person name="Merkel B.J."/>
            <person name="Hornburger P."/>
            <person name="Mueller R.-W."/>
            <person name="Bruemmer F."/>
            <person name="Labrenz M."/>
            <person name="Spormann A.M."/>
            <person name="Op Den Camp H."/>
            <person name="Overmann J."/>
            <person name="Amann R."/>
            <person name="Jetten M.S.M."/>
            <person name="Mascher T."/>
            <person name="Medema M.H."/>
            <person name="Devos D.P."/>
            <person name="Kaster A.-K."/>
            <person name="Ovreas L."/>
            <person name="Rohde M."/>
            <person name="Galperin M.Y."/>
            <person name="Jogler C."/>
        </authorList>
    </citation>
    <scope>NUCLEOTIDE SEQUENCE [LARGE SCALE GENOMIC DNA]</scope>
    <source>
        <strain evidence="3 4">Poly59</strain>
    </source>
</reference>
<keyword evidence="4" id="KW-1185">Reference proteome</keyword>
<protein>
    <submittedName>
        <fullName evidence="3">Putative glycosyltransferase EpsF</fullName>
        <ecNumber evidence="3">2.4.-.-</ecNumber>
    </submittedName>
</protein>
<name>A0A5C6F4F2_9BACT</name>
<organism evidence="3 4">
    <name type="scientific">Rubripirellula reticaptiva</name>
    <dbReference type="NCBI Taxonomy" id="2528013"/>
    <lineage>
        <taxon>Bacteria</taxon>
        <taxon>Pseudomonadati</taxon>
        <taxon>Planctomycetota</taxon>
        <taxon>Planctomycetia</taxon>
        <taxon>Pirellulales</taxon>
        <taxon>Pirellulaceae</taxon>
        <taxon>Rubripirellula</taxon>
    </lineage>
</organism>
<feature type="domain" description="Glycosyl transferase family 1" evidence="1">
    <location>
        <begin position="195"/>
        <end position="360"/>
    </location>
</feature>
<dbReference type="Pfam" id="PF00534">
    <property type="entry name" value="Glycos_transf_1"/>
    <property type="match status" value="1"/>
</dbReference>
<dbReference type="EMBL" id="SJPX01000002">
    <property type="protein sequence ID" value="TWU55394.1"/>
    <property type="molecule type" value="Genomic_DNA"/>
</dbReference>
<dbReference type="PANTHER" id="PTHR12526">
    <property type="entry name" value="GLYCOSYLTRANSFERASE"/>
    <property type="match status" value="1"/>
</dbReference>
<dbReference type="Gene3D" id="3.40.50.2000">
    <property type="entry name" value="Glycogen Phosphorylase B"/>
    <property type="match status" value="2"/>
</dbReference>
<proteinExistence type="predicted"/>
<dbReference type="Pfam" id="PF13439">
    <property type="entry name" value="Glyco_transf_4"/>
    <property type="match status" value="1"/>
</dbReference>
<feature type="domain" description="Glycosyltransferase subfamily 4-like N-terminal" evidence="2">
    <location>
        <begin position="32"/>
        <end position="187"/>
    </location>
</feature>
<evidence type="ECO:0000313" key="3">
    <source>
        <dbReference type="EMBL" id="TWU55394.1"/>
    </source>
</evidence>
<dbReference type="SUPFAM" id="SSF53756">
    <property type="entry name" value="UDP-Glycosyltransferase/glycogen phosphorylase"/>
    <property type="match status" value="1"/>
</dbReference>
<evidence type="ECO:0000259" key="2">
    <source>
        <dbReference type="Pfam" id="PF13439"/>
    </source>
</evidence>
<sequence length="409" mass="44434">MLLARNRPWRNVPKRSEAGPLRCVFIITSMPVGGAETLLVNMMRKMNPSVIRPQVICLKEPGPLGESIADEFPVHSNLLSGKFDLRILPRLAKLLHRIRADVVVTVGAGDKMFWGRLAAHVAGVPVITSALHSTGWPDGVGKLNRTLTGVTDGFIAVADSHGEFLHEFERFPKSKVHVIRNGVDCTRFAPDAKAREEVRRELGLAAETPLLGIVAALRSEKNHSMLVRVAAKVRGTHPDAHWLIVGDGPERPGIESLAKELEIADRIHMLGTRHDTPRLVAALDIFTLCSLNEASPVSILEALACEVPVIATDVGSIKESVINAETGWMVESEDLDAMVDQVNQLLSRPSERQAMGAAGRALVQQTGSLDSMVAGYTQLAIELYDARVRQAASAKVIAEERVLNVKSQA</sequence>
<dbReference type="AlphaFoldDB" id="A0A5C6F4F2"/>
<gene>
    <name evidence="3" type="primary">epsF_4</name>
    <name evidence="3" type="ORF">Poly59_16920</name>
</gene>
<comment type="caution">
    <text evidence="3">The sequence shown here is derived from an EMBL/GenBank/DDBJ whole genome shotgun (WGS) entry which is preliminary data.</text>
</comment>
<keyword evidence="3" id="KW-0808">Transferase</keyword>
<evidence type="ECO:0000313" key="4">
    <source>
        <dbReference type="Proteomes" id="UP000317977"/>
    </source>
</evidence>
<dbReference type="OrthoDB" id="9775208at2"/>
<dbReference type="InterPro" id="IPR001296">
    <property type="entry name" value="Glyco_trans_1"/>
</dbReference>
<evidence type="ECO:0000259" key="1">
    <source>
        <dbReference type="Pfam" id="PF00534"/>
    </source>
</evidence>
<dbReference type="InterPro" id="IPR028098">
    <property type="entry name" value="Glyco_trans_4-like_N"/>
</dbReference>
<accession>A0A5C6F4F2</accession>
<dbReference type="PANTHER" id="PTHR12526:SF630">
    <property type="entry name" value="GLYCOSYLTRANSFERASE"/>
    <property type="match status" value="1"/>
</dbReference>
<dbReference type="EC" id="2.4.-.-" evidence="3"/>
<dbReference type="Proteomes" id="UP000317977">
    <property type="component" value="Unassembled WGS sequence"/>
</dbReference>